<proteinExistence type="predicted"/>
<sequence>MFIDPVSEKADTQAVLYELLLRLGLKLTAKVRLENKVFWVEENGLIFALLLNAADEEIIQTVIAQQPKKVIALDRLFNGNDARKKNTELQMQDAGITFFVI</sequence>
<protein>
    <submittedName>
        <fullName evidence="1">Uncharacterized protein</fullName>
    </submittedName>
</protein>
<dbReference type="EMBL" id="UGPN01000002">
    <property type="protein sequence ID" value="STY64191.1"/>
    <property type="molecule type" value="Genomic_DNA"/>
</dbReference>
<name>A0A378N6W6_MANHA</name>
<reference evidence="1 2" key="1">
    <citation type="submission" date="2018-06" db="EMBL/GenBank/DDBJ databases">
        <authorList>
            <consortium name="Pathogen Informatics"/>
            <person name="Doyle S."/>
        </authorList>
    </citation>
    <scope>NUCLEOTIDE SEQUENCE [LARGE SCALE GENOMIC DNA]</scope>
    <source>
        <strain evidence="1 2">NCTC10638</strain>
    </source>
</reference>
<evidence type="ECO:0000313" key="1">
    <source>
        <dbReference type="EMBL" id="STY64191.1"/>
    </source>
</evidence>
<dbReference type="AlphaFoldDB" id="A0A378N6W6"/>
<accession>A0A378N6W6</accession>
<dbReference type="Proteomes" id="UP000254802">
    <property type="component" value="Unassembled WGS sequence"/>
</dbReference>
<organism evidence="1 2">
    <name type="scientific">Mannheimia haemolytica</name>
    <name type="common">Pasteurella haemolytica</name>
    <dbReference type="NCBI Taxonomy" id="75985"/>
    <lineage>
        <taxon>Bacteria</taxon>
        <taxon>Pseudomonadati</taxon>
        <taxon>Pseudomonadota</taxon>
        <taxon>Gammaproteobacteria</taxon>
        <taxon>Pasteurellales</taxon>
        <taxon>Pasteurellaceae</taxon>
        <taxon>Mannheimia</taxon>
    </lineage>
</organism>
<evidence type="ECO:0000313" key="2">
    <source>
        <dbReference type="Proteomes" id="UP000254802"/>
    </source>
</evidence>
<gene>
    <name evidence="1" type="ORF">NCTC10638_03366</name>
</gene>